<proteinExistence type="inferred from homology"/>
<evidence type="ECO:0000256" key="8">
    <source>
        <dbReference type="ARBA" id="ARBA00022776"/>
    </source>
</evidence>
<evidence type="ECO:0000313" key="13">
    <source>
        <dbReference type="Proteomes" id="UP001642464"/>
    </source>
</evidence>
<dbReference type="InterPro" id="IPR022816">
    <property type="entry name" value="Condensin_barren_su2"/>
</dbReference>
<dbReference type="PANTHER" id="PTHR13108:SF9">
    <property type="entry name" value="CONDENSIN COMPLEX SUBUNIT 2"/>
    <property type="match status" value="1"/>
</dbReference>
<dbReference type="EMBL" id="CAXAMM010040051">
    <property type="protein sequence ID" value="CAK9090803.1"/>
    <property type="molecule type" value="Genomic_DNA"/>
</dbReference>
<gene>
    <name evidence="12" type="ORF">SCF082_LOCUS42816</name>
</gene>
<keyword evidence="8" id="KW-0498">Mitosis</keyword>
<comment type="similarity">
    <text evidence="3">Belongs to the CND2 (condensin subunit 2) family.</text>
</comment>
<evidence type="ECO:0000256" key="10">
    <source>
        <dbReference type="ARBA" id="ARBA00023306"/>
    </source>
</evidence>
<evidence type="ECO:0000256" key="1">
    <source>
        <dbReference type="ARBA" id="ARBA00004286"/>
    </source>
</evidence>
<dbReference type="Pfam" id="PF05786">
    <property type="entry name" value="Cnd2"/>
    <property type="match status" value="1"/>
</dbReference>
<evidence type="ECO:0000256" key="4">
    <source>
        <dbReference type="ARBA" id="ARBA00016065"/>
    </source>
</evidence>
<organism evidence="12 13">
    <name type="scientific">Durusdinium trenchii</name>
    <dbReference type="NCBI Taxonomy" id="1381693"/>
    <lineage>
        <taxon>Eukaryota</taxon>
        <taxon>Sar</taxon>
        <taxon>Alveolata</taxon>
        <taxon>Dinophyceae</taxon>
        <taxon>Suessiales</taxon>
        <taxon>Symbiodiniaceae</taxon>
        <taxon>Durusdinium</taxon>
    </lineage>
</organism>
<feature type="region of interest" description="Disordered" evidence="11">
    <location>
        <begin position="275"/>
        <end position="326"/>
    </location>
</feature>
<evidence type="ECO:0000256" key="2">
    <source>
        <dbReference type="ARBA" id="ARBA00004496"/>
    </source>
</evidence>
<feature type="compositionally biased region" description="Polar residues" evidence="11">
    <location>
        <begin position="279"/>
        <end position="288"/>
    </location>
</feature>
<evidence type="ECO:0000313" key="12">
    <source>
        <dbReference type="EMBL" id="CAK9090803.1"/>
    </source>
</evidence>
<name>A0ABP0QTA3_9DINO</name>
<sequence length="692" mass="75327">MSSIGSSSLGELYSKCVQLVNENKISTKNAFELPLIEHMDDIVDSFMGGKKAAKNKEKERVRKSSATAEEAEMESRFHEASCTIEASARIYACRVDCVHTDTYRVLGGLNSADIANEEEAQPGEDGKPVKKRRICGVNTLEKNEANLVQQSIEADEQSDPMFRRMAAAFDAGGAKGLLLSHLPLAEDMSLVFNGDVQLSKAQSGAEAIFKDTKSVSLHLLGLGDAAGATKKIEESRLCPELDSFRRQLWGASSFTMPQALEDLLGVAVSGPGNEALAVPQSQAPQSTAPDMLPDVPCALGPQGDDEMGAFGESDAPDAPSLASPPKTQKLVPLVDMSASQVLAAPASSKDDVVAFDELFEKFCGAGGSNQFAYFDECWSKLARDKNSKNSGALADAENALAEVKEPKERQSKKPLFDLTNLEKAAKPIETEAVGKHQMNEKASQWQLRKDVPPYMIDRITMPSWQTWSKVDFACLGLRPHLMLKLVRKPPPPTEGPHAFSDLFSTVVVENNEAFPWLASEKATRREEDLEELGEGEEDGGLPAHLEVDPQELFLGPDDKVLPGADEDLGGDMEDLANSFMANGLDFELAEKPTSAENVDIAYSRNSKFVDVKLVKKHLWGCLEKDFKKDSEKKRSFQEVVSRTVSAMPKGECENLSAAVCFICALHLCNEKNLELKTDPANPLGDFAIVAHE</sequence>
<keyword evidence="7" id="KW-0132">Cell division</keyword>
<evidence type="ECO:0000256" key="11">
    <source>
        <dbReference type="SAM" id="MobiDB-lite"/>
    </source>
</evidence>
<evidence type="ECO:0000256" key="3">
    <source>
        <dbReference type="ARBA" id="ARBA00009471"/>
    </source>
</evidence>
<evidence type="ECO:0000256" key="7">
    <source>
        <dbReference type="ARBA" id="ARBA00022618"/>
    </source>
</evidence>
<evidence type="ECO:0000256" key="9">
    <source>
        <dbReference type="ARBA" id="ARBA00023067"/>
    </source>
</evidence>
<protein>
    <recommendedName>
        <fullName evidence="4">Condensin complex subunit 2</fullName>
    </recommendedName>
</protein>
<keyword evidence="10" id="KW-0131">Cell cycle</keyword>
<evidence type="ECO:0000256" key="6">
    <source>
        <dbReference type="ARBA" id="ARBA00022490"/>
    </source>
</evidence>
<evidence type="ECO:0000256" key="5">
    <source>
        <dbReference type="ARBA" id="ARBA00022454"/>
    </source>
</evidence>
<dbReference type="PANTHER" id="PTHR13108">
    <property type="entry name" value="CONDENSIN COMPLEX SUBUNIT 2"/>
    <property type="match status" value="1"/>
</dbReference>
<reference evidence="12 13" key="1">
    <citation type="submission" date="2024-02" db="EMBL/GenBank/DDBJ databases">
        <authorList>
            <person name="Chen Y."/>
            <person name="Shah S."/>
            <person name="Dougan E. K."/>
            <person name="Thang M."/>
            <person name="Chan C."/>
        </authorList>
    </citation>
    <scope>NUCLEOTIDE SEQUENCE [LARGE SCALE GENOMIC DNA]</scope>
</reference>
<keyword evidence="13" id="KW-1185">Reference proteome</keyword>
<accession>A0ABP0QTA3</accession>
<comment type="caution">
    <text evidence="12">The sequence shown here is derived from an EMBL/GenBank/DDBJ whole genome shotgun (WGS) entry which is preliminary data.</text>
</comment>
<comment type="subcellular location">
    <subcellularLocation>
        <location evidence="1">Chromosome</location>
    </subcellularLocation>
    <subcellularLocation>
        <location evidence="2">Cytoplasm</location>
    </subcellularLocation>
</comment>
<feature type="compositionally biased region" description="Low complexity" evidence="11">
    <location>
        <begin position="316"/>
        <end position="325"/>
    </location>
</feature>
<keyword evidence="6" id="KW-0963">Cytoplasm</keyword>
<dbReference type="Proteomes" id="UP001642464">
    <property type="component" value="Unassembled WGS sequence"/>
</dbReference>
<keyword evidence="5" id="KW-0158">Chromosome</keyword>
<keyword evidence="9" id="KW-0226">DNA condensation</keyword>